<dbReference type="InterPro" id="IPR003439">
    <property type="entry name" value="ABC_transporter-like_ATP-bd"/>
</dbReference>
<feature type="domain" description="ABC transporter" evidence="10">
    <location>
        <begin position="13"/>
        <end position="263"/>
    </location>
</feature>
<dbReference type="Proteomes" id="UP001595547">
    <property type="component" value="Unassembled WGS sequence"/>
</dbReference>
<dbReference type="PROSITE" id="PS00211">
    <property type="entry name" value="ABC_TRANSPORTER_1"/>
    <property type="match status" value="2"/>
</dbReference>
<name>A0ABV7IZ81_9RHOB</name>
<dbReference type="PANTHER" id="PTHR43297:SF14">
    <property type="entry name" value="ATPASE AAA-TYPE CORE DOMAIN-CONTAINING PROTEIN"/>
    <property type="match status" value="1"/>
</dbReference>
<evidence type="ECO:0000256" key="1">
    <source>
        <dbReference type="ARBA" id="ARBA00004417"/>
    </source>
</evidence>
<keyword evidence="3" id="KW-0813">Transport</keyword>
<dbReference type="NCBIfam" id="TIGR01727">
    <property type="entry name" value="oligo_HPY"/>
    <property type="match status" value="2"/>
</dbReference>
<dbReference type="CDD" id="cd03257">
    <property type="entry name" value="ABC_NikE_OppD_transporters"/>
    <property type="match status" value="2"/>
</dbReference>
<dbReference type="EMBL" id="JBHRTO010000001">
    <property type="protein sequence ID" value="MFC3179767.1"/>
    <property type="molecule type" value="Genomic_DNA"/>
</dbReference>
<keyword evidence="6" id="KW-0547">Nucleotide-binding</keyword>
<sequence length="695" mass="76117">MTDTAWDPSKPILEIENLSISFFTRMREIPAVMDFSCTVMAGEAMGLVGESGCGKSTVALAVMRDLGKNGRIVGGSIKFKGRDLTHMTDDELRHIRGSEIAMIYQEPMASLNPAMKIGAQLAEVPMIHQGMSKDEAWALARQIVADVRLPDPDRMLQSYPHQLSGGQQQRIVIAMALMSKPALLILDEPTTALDVTVEAGIVDLVKDLGHKYGTSMLFISHNLGLILDVCDRLCVMYSGEAVETGNVVEVFDKMRHPYTQALFRSIPLPGADKNSHPLVAIPGNFPLPHERPKGCNFGPRCDYFQDGRCNAAEVPMFPVPGGDRHATRCIKWTEIDWAAPMALKASKEKTPIGKVVLKMEDLKKYYSVSSGAFGSGTAKVVKANETLSFEAREGETLAIVGESGCGKSTFAKVLMGLETATSGSILLFDENVQSTPIQQRNTDTVSSVQMVFQNPFDTLNPSMNVGRQIIRALEIFKQGGSDEERHARMLELLDLVKLPRAFAERMPRQLSGGQKQRVGIARAFAGGAKVVVADEPVSALDVSVQAAVTDLLMDIQRENKTTLLFISHDLSIVRYLSDRVMVMYLGHVVEMGTTDQVFQPPYHPYTEALLSAVPIADTKVIRKRIVLDGDIPSAMNPPPGCPFQTRCRWKSQVPGGLCDREMPPVQMLEDGHQVKCHLSADLLASMEPVIKVAAE</sequence>
<protein>
    <submittedName>
        <fullName evidence="11">Dipeptide ABC transporter ATP-binding protein</fullName>
    </submittedName>
</protein>
<comment type="caution">
    <text evidence="11">The sequence shown here is derived from an EMBL/GenBank/DDBJ whole genome shotgun (WGS) entry which is preliminary data.</text>
</comment>
<evidence type="ECO:0000256" key="6">
    <source>
        <dbReference type="ARBA" id="ARBA00022741"/>
    </source>
</evidence>
<dbReference type="NCBIfam" id="NF008453">
    <property type="entry name" value="PRK11308.1"/>
    <property type="match status" value="2"/>
</dbReference>
<dbReference type="SUPFAM" id="SSF52540">
    <property type="entry name" value="P-loop containing nucleoside triphosphate hydrolases"/>
    <property type="match status" value="2"/>
</dbReference>
<dbReference type="Pfam" id="PF08352">
    <property type="entry name" value="oligo_HPY"/>
    <property type="match status" value="2"/>
</dbReference>
<keyword evidence="5" id="KW-0997">Cell inner membrane</keyword>
<evidence type="ECO:0000313" key="11">
    <source>
        <dbReference type="EMBL" id="MFC3179767.1"/>
    </source>
</evidence>
<dbReference type="InterPro" id="IPR013563">
    <property type="entry name" value="Oligopep_ABC_C"/>
</dbReference>
<proteinExistence type="inferred from homology"/>
<keyword evidence="4" id="KW-1003">Cell membrane</keyword>
<dbReference type="Pfam" id="PF00005">
    <property type="entry name" value="ABC_tran"/>
    <property type="match status" value="2"/>
</dbReference>
<organism evidence="11 12">
    <name type="scientific">Cypionkella sinensis</name>
    <dbReference type="NCBI Taxonomy" id="1756043"/>
    <lineage>
        <taxon>Bacteria</taxon>
        <taxon>Pseudomonadati</taxon>
        <taxon>Pseudomonadota</taxon>
        <taxon>Alphaproteobacteria</taxon>
        <taxon>Rhodobacterales</taxon>
        <taxon>Paracoccaceae</taxon>
        <taxon>Cypionkella</taxon>
    </lineage>
</organism>
<evidence type="ECO:0000256" key="3">
    <source>
        <dbReference type="ARBA" id="ARBA00022448"/>
    </source>
</evidence>
<evidence type="ECO:0000256" key="8">
    <source>
        <dbReference type="ARBA" id="ARBA00022967"/>
    </source>
</evidence>
<dbReference type="PROSITE" id="PS50893">
    <property type="entry name" value="ABC_TRANSPORTER_2"/>
    <property type="match status" value="2"/>
</dbReference>
<dbReference type="InterPro" id="IPR003593">
    <property type="entry name" value="AAA+_ATPase"/>
</dbReference>
<dbReference type="Gene3D" id="3.40.50.300">
    <property type="entry name" value="P-loop containing nucleotide triphosphate hydrolases"/>
    <property type="match status" value="2"/>
</dbReference>
<keyword evidence="8" id="KW-1278">Translocase</keyword>
<feature type="domain" description="ABC transporter" evidence="10">
    <location>
        <begin position="357"/>
        <end position="610"/>
    </location>
</feature>
<evidence type="ECO:0000256" key="9">
    <source>
        <dbReference type="ARBA" id="ARBA00023136"/>
    </source>
</evidence>
<evidence type="ECO:0000256" key="7">
    <source>
        <dbReference type="ARBA" id="ARBA00022840"/>
    </source>
</evidence>
<evidence type="ECO:0000259" key="10">
    <source>
        <dbReference type="PROSITE" id="PS50893"/>
    </source>
</evidence>
<evidence type="ECO:0000313" key="12">
    <source>
        <dbReference type="Proteomes" id="UP001595547"/>
    </source>
</evidence>
<dbReference type="SMART" id="SM00382">
    <property type="entry name" value="AAA"/>
    <property type="match status" value="2"/>
</dbReference>
<accession>A0ABV7IZ81</accession>
<dbReference type="RefSeq" id="WP_380071396.1">
    <property type="nucleotide sequence ID" value="NZ_JBHRTO010000001.1"/>
</dbReference>
<evidence type="ECO:0000256" key="2">
    <source>
        <dbReference type="ARBA" id="ARBA00005417"/>
    </source>
</evidence>
<evidence type="ECO:0000256" key="5">
    <source>
        <dbReference type="ARBA" id="ARBA00022519"/>
    </source>
</evidence>
<dbReference type="GO" id="GO:0005524">
    <property type="term" value="F:ATP binding"/>
    <property type="evidence" value="ECO:0007669"/>
    <property type="project" value="UniProtKB-KW"/>
</dbReference>
<evidence type="ECO:0000256" key="4">
    <source>
        <dbReference type="ARBA" id="ARBA00022475"/>
    </source>
</evidence>
<dbReference type="PANTHER" id="PTHR43297">
    <property type="entry name" value="OLIGOPEPTIDE TRANSPORT ATP-BINDING PROTEIN APPD"/>
    <property type="match status" value="1"/>
</dbReference>
<reference evidence="12" key="1">
    <citation type="journal article" date="2019" name="Int. J. Syst. Evol. Microbiol.">
        <title>The Global Catalogue of Microorganisms (GCM) 10K type strain sequencing project: providing services to taxonomists for standard genome sequencing and annotation.</title>
        <authorList>
            <consortium name="The Broad Institute Genomics Platform"/>
            <consortium name="The Broad Institute Genome Sequencing Center for Infectious Disease"/>
            <person name="Wu L."/>
            <person name="Ma J."/>
        </authorList>
    </citation>
    <scope>NUCLEOTIDE SEQUENCE [LARGE SCALE GENOMIC DNA]</scope>
    <source>
        <strain evidence="12">KCTC 52039</strain>
    </source>
</reference>
<dbReference type="InterPro" id="IPR027417">
    <property type="entry name" value="P-loop_NTPase"/>
</dbReference>
<gene>
    <name evidence="11" type="ORF">ACFOGH_02095</name>
</gene>
<keyword evidence="9" id="KW-0472">Membrane</keyword>
<dbReference type="InterPro" id="IPR050388">
    <property type="entry name" value="ABC_Ni/Peptide_Import"/>
</dbReference>
<keyword evidence="7 11" id="KW-0067">ATP-binding</keyword>
<dbReference type="InterPro" id="IPR017871">
    <property type="entry name" value="ABC_transporter-like_CS"/>
</dbReference>
<comment type="subcellular location">
    <subcellularLocation>
        <location evidence="1">Cell inner membrane</location>
        <topology evidence="1">Peripheral membrane protein</topology>
    </subcellularLocation>
</comment>
<comment type="similarity">
    <text evidence="2">Belongs to the ABC transporter superfamily.</text>
</comment>
<keyword evidence="12" id="KW-1185">Reference proteome</keyword>